<proteinExistence type="inferred from homology"/>
<keyword evidence="1" id="KW-0173">Coenzyme A biosynthesis</keyword>
<dbReference type="EMBL" id="LT853703">
    <property type="protein sequence ID" value="SMQ55964.1"/>
    <property type="molecule type" value="Genomic_DNA"/>
</dbReference>
<dbReference type="GO" id="GO:0071513">
    <property type="term" value="C:phosphopantothenoylcysteine decarboxylase complex"/>
    <property type="evidence" value="ECO:0007669"/>
    <property type="project" value="TreeGrafter"/>
</dbReference>
<feature type="region of interest" description="Disordered" evidence="3">
    <location>
        <begin position="79"/>
        <end position="114"/>
    </location>
</feature>
<keyword evidence="7" id="KW-1185">Reference proteome</keyword>
<comment type="similarity">
    <text evidence="2">Belongs to the HFCD (homooligomeric flavin containing Cys decarboxylase) superfamily.</text>
</comment>
<feature type="transmembrane region" description="Helical" evidence="4">
    <location>
        <begin position="32"/>
        <end position="55"/>
    </location>
</feature>
<protein>
    <recommendedName>
        <fullName evidence="5">Flavoprotein domain-containing protein</fullName>
    </recommendedName>
</protein>
<accession>A0A1X7S8D9</accession>
<evidence type="ECO:0000256" key="3">
    <source>
        <dbReference type="SAM" id="MobiDB-lite"/>
    </source>
</evidence>
<dbReference type="AlphaFoldDB" id="A0A1X7S8D9"/>
<dbReference type="GO" id="GO:0015937">
    <property type="term" value="P:coenzyme A biosynthetic process"/>
    <property type="evidence" value="ECO:0007669"/>
    <property type="project" value="UniProtKB-KW"/>
</dbReference>
<dbReference type="InterPro" id="IPR003382">
    <property type="entry name" value="Flavoprotein"/>
</dbReference>
<dbReference type="InterPro" id="IPR036551">
    <property type="entry name" value="Flavin_trans-like"/>
</dbReference>
<evidence type="ECO:0000256" key="2">
    <source>
        <dbReference type="ARBA" id="ARBA00038350"/>
    </source>
</evidence>
<dbReference type="Proteomes" id="UP000215127">
    <property type="component" value="Chromosome 12"/>
</dbReference>
<name>A0A1X7S8D9_ZYMT9</name>
<evidence type="ECO:0000313" key="7">
    <source>
        <dbReference type="Proteomes" id="UP000215127"/>
    </source>
</evidence>
<reference evidence="6 7" key="1">
    <citation type="submission" date="2016-06" db="EMBL/GenBank/DDBJ databases">
        <authorList>
            <person name="Kjaerup R.B."/>
            <person name="Dalgaard T.S."/>
            <person name="Juul-Madsen H.R."/>
        </authorList>
    </citation>
    <scope>NUCLEOTIDE SEQUENCE [LARGE SCALE GENOMIC DNA]</scope>
</reference>
<feature type="domain" description="Flavoprotein" evidence="5">
    <location>
        <begin position="119"/>
        <end position="344"/>
    </location>
</feature>
<dbReference type="PANTHER" id="PTHR14359">
    <property type="entry name" value="HOMO-OLIGOMERIC FLAVIN CONTAINING CYS DECARBOXYLASE FAMILY"/>
    <property type="match status" value="1"/>
</dbReference>
<keyword evidence="4" id="KW-0812">Transmembrane</keyword>
<sequence length="359" mass="39125">MLLLSTSTSNCLLSPTCRPIFFSALFELSMNIAFLLTILIVLVSPILCFTFWMVASRKDTPADESPLSAYESFGIFKSSHTSKPANPSRPSSPPPTTTILPPPPPVLKASDHHSDSRPHLLLSATGSVATIKLPLILSYLSTHHPNLSIRLILSPTALTFLSGQSAEQPTPATLLATIPTLEAIYLDSDEWLRPWVRGDPILHIELRRWADLMVIAPLSANAMAGLCGGFSSSLILSVARAWDGTGTIDEERPSVPWPYPISTGQDDRGRRRKKGIILCPAMNTAMWNHPVTSSHMAKLEGEWNVDREGGWVEVLRPVEKNLACGDVGSGAMREWKEICGVVEERLGLSKGGKMGSKEN</sequence>
<keyword evidence="4" id="KW-0472">Membrane</keyword>
<feature type="compositionally biased region" description="Pro residues" evidence="3">
    <location>
        <begin position="90"/>
        <end position="106"/>
    </location>
</feature>
<gene>
    <name evidence="6" type="ORF">ZT3D7_G11119</name>
</gene>
<dbReference type="SUPFAM" id="SSF52507">
    <property type="entry name" value="Homo-oligomeric flavin-containing Cys decarboxylases, HFCD"/>
    <property type="match status" value="1"/>
</dbReference>
<dbReference type="PANTHER" id="PTHR14359:SF6">
    <property type="entry name" value="PHOSPHOPANTOTHENOYLCYSTEINE DECARBOXYLASE"/>
    <property type="match status" value="1"/>
</dbReference>
<evidence type="ECO:0000313" key="6">
    <source>
        <dbReference type="EMBL" id="SMQ55964.1"/>
    </source>
</evidence>
<organism evidence="6 7">
    <name type="scientific">Zymoseptoria tritici (strain ST99CH_3D7)</name>
    <dbReference type="NCBI Taxonomy" id="1276538"/>
    <lineage>
        <taxon>Eukaryota</taxon>
        <taxon>Fungi</taxon>
        <taxon>Dikarya</taxon>
        <taxon>Ascomycota</taxon>
        <taxon>Pezizomycotina</taxon>
        <taxon>Dothideomycetes</taxon>
        <taxon>Dothideomycetidae</taxon>
        <taxon>Mycosphaerellales</taxon>
        <taxon>Mycosphaerellaceae</taxon>
        <taxon>Zymoseptoria</taxon>
    </lineage>
</organism>
<evidence type="ECO:0000256" key="4">
    <source>
        <dbReference type="SAM" id="Phobius"/>
    </source>
</evidence>
<dbReference type="GO" id="GO:0004633">
    <property type="term" value="F:phosphopantothenoylcysteine decarboxylase activity"/>
    <property type="evidence" value="ECO:0007669"/>
    <property type="project" value="TreeGrafter"/>
</dbReference>
<dbReference type="STRING" id="1276538.A0A1X7S8D9"/>
<keyword evidence="4" id="KW-1133">Transmembrane helix</keyword>
<dbReference type="GO" id="GO:0010181">
    <property type="term" value="F:FMN binding"/>
    <property type="evidence" value="ECO:0007669"/>
    <property type="project" value="TreeGrafter"/>
</dbReference>
<evidence type="ECO:0000256" key="1">
    <source>
        <dbReference type="ARBA" id="ARBA00022993"/>
    </source>
</evidence>
<dbReference type="Pfam" id="PF02441">
    <property type="entry name" value="Flavoprotein"/>
    <property type="match status" value="1"/>
</dbReference>
<evidence type="ECO:0000259" key="5">
    <source>
        <dbReference type="Pfam" id="PF02441"/>
    </source>
</evidence>
<dbReference type="Gene3D" id="3.40.50.1950">
    <property type="entry name" value="Flavin prenyltransferase-like"/>
    <property type="match status" value="1"/>
</dbReference>